<feature type="chain" id="PRO_5004353362" evidence="1">
    <location>
        <begin position="20"/>
        <end position="76"/>
    </location>
</feature>
<keyword evidence="1" id="KW-0732">Signal</keyword>
<gene>
    <name evidence="2" type="ORF">SETTUDRAFT_18486</name>
</gene>
<evidence type="ECO:0000313" key="3">
    <source>
        <dbReference type="Proteomes" id="UP000016935"/>
    </source>
</evidence>
<organism evidence="2 3">
    <name type="scientific">Exserohilum turcicum (strain 28A)</name>
    <name type="common">Northern leaf blight fungus</name>
    <name type="synonym">Setosphaeria turcica</name>
    <dbReference type="NCBI Taxonomy" id="671987"/>
    <lineage>
        <taxon>Eukaryota</taxon>
        <taxon>Fungi</taxon>
        <taxon>Dikarya</taxon>
        <taxon>Ascomycota</taxon>
        <taxon>Pezizomycotina</taxon>
        <taxon>Dothideomycetes</taxon>
        <taxon>Pleosporomycetidae</taxon>
        <taxon>Pleosporales</taxon>
        <taxon>Pleosporineae</taxon>
        <taxon>Pleosporaceae</taxon>
        <taxon>Exserohilum</taxon>
    </lineage>
</organism>
<dbReference type="OrthoDB" id="3780913at2759"/>
<dbReference type="GeneID" id="19402061"/>
<name>R0J4F6_EXST2</name>
<proteinExistence type="predicted"/>
<keyword evidence="3" id="KW-1185">Reference proteome</keyword>
<protein>
    <submittedName>
        <fullName evidence="2">Uncharacterized protein</fullName>
    </submittedName>
</protein>
<evidence type="ECO:0000313" key="2">
    <source>
        <dbReference type="EMBL" id="EOA91825.1"/>
    </source>
</evidence>
<dbReference type="Proteomes" id="UP000016935">
    <property type="component" value="Unassembled WGS sequence"/>
</dbReference>
<dbReference type="HOGENOM" id="CLU_2656030_0_0_1"/>
<dbReference type="EMBL" id="KB908481">
    <property type="protein sequence ID" value="EOA91825.1"/>
    <property type="molecule type" value="Genomic_DNA"/>
</dbReference>
<evidence type="ECO:0000256" key="1">
    <source>
        <dbReference type="SAM" id="SignalP"/>
    </source>
</evidence>
<feature type="signal peptide" evidence="1">
    <location>
        <begin position="1"/>
        <end position="19"/>
    </location>
</feature>
<sequence length="76" mass="8045">MKTFSVIATLTILLPLAVALPTTSNNANAAKFFERQASCTDMICIQDTDCYGFRCGNCIIETGYCTCPPEAGGGPC</sequence>
<reference evidence="2 3" key="2">
    <citation type="journal article" date="2013" name="PLoS Genet.">
        <title>Comparative genome structure, secondary metabolite, and effector coding capacity across Cochliobolus pathogens.</title>
        <authorList>
            <person name="Condon B.J."/>
            <person name="Leng Y."/>
            <person name="Wu D."/>
            <person name="Bushley K.E."/>
            <person name="Ohm R.A."/>
            <person name="Otillar R."/>
            <person name="Martin J."/>
            <person name="Schackwitz W."/>
            <person name="Grimwood J."/>
            <person name="MohdZainudin N."/>
            <person name="Xue C."/>
            <person name="Wang R."/>
            <person name="Manning V.A."/>
            <person name="Dhillon B."/>
            <person name="Tu Z.J."/>
            <person name="Steffenson B.J."/>
            <person name="Salamov A."/>
            <person name="Sun H."/>
            <person name="Lowry S."/>
            <person name="LaButti K."/>
            <person name="Han J."/>
            <person name="Copeland A."/>
            <person name="Lindquist E."/>
            <person name="Barry K."/>
            <person name="Schmutz J."/>
            <person name="Baker S.E."/>
            <person name="Ciuffetti L.M."/>
            <person name="Grigoriev I.V."/>
            <person name="Zhong S."/>
            <person name="Turgeon B.G."/>
        </authorList>
    </citation>
    <scope>NUCLEOTIDE SEQUENCE [LARGE SCALE GENOMIC DNA]</scope>
    <source>
        <strain evidence="3">28A</strain>
    </source>
</reference>
<dbReference type="AlphaFoldDB" id="R0J4F6"/>
<dbReference type="RefSeq" id="XP_008020089.1">
    <property type="nucleotide sequence ID" value="XM_008021898.1"/>
</dbReference>
<accession>R0J4F6</accession>
<reference evidence="2 3" key="1">
    <citation type="journal article" date="2012" name="PLoS Pathog.">
        <title>Diverse lifestyles and strategies of plant pathogenesis encoded in the genomes of eighteen Dothideomycetes fungi.</title>
        <authorList>
            <person name="Ohm R.A."/>
            <person name="Feau N."/>
            <person name="Henrissat B."/>
            <person name="Schoch C.L."/>
            <person name="Horwitz B.A."/>
            <person name="Barry K.W."/>
            <person name="Condon B.J."/>
            <person name="Copeland A.C."/>
            <person name="Dhillon B."/>
            <person name="Glaser F."/>
            <person name="Hesse C.N."/>
            <person name="Kosti I."/>
            <person name="LaButti K."/>
            <person name="Lindquist E.A."/>
            <person name="Lucas S."/>
            <person name="Salamov A.A."/>
            <person name="Bradshaw R.E."/>
            <person name="Ciuffetti L."/>
            <person name="Hamelin R.C."/>
            <person name="Kema G.H.J."/>
            <person name="Lawrence C."/>
            <person name="Scott J.A."/>
            <person name="Spatafora J.W."/>
            <person name="Turgeon B.G."/>
            <person name="de Wit P.J.G.M."/>
            <person name="Zhong S."/>
            <person name="Goodwin S.B."/>
            <person name="Grigoriev I.V."/>
        </authorList>
    </citation>
    <scope>NUCLEOTIDE SEQUENCE [LARGE SCALE GENOMIC DNA]</scope>
    <source>
        <strain evidence="3">28A</strain>
    </source>
</reference>